<evidence type="ECO:0000313" key="3">
    <source>
        <dbReference type="Proteomes" id="UP000245380"/>
    </source>
</evidence>
<evidence type="ECO:0000259" key="1">
    <source>
        <dbReference type="Pfam" id="PF04293"/>
    </source>
</evidence>
<keyword evidence="3" id="KW-1185">Reference proteome</keyword>
<comment type="caution">
    <text evidence="2">The sequence shown here is derived from an EMBL/GenBank/DDBJ whole genome shotgun (WGS) entry which is preliminary data.</text>
</comment>
<dbReference type="EMBL" id="MPDK01000006">
    <property type="protein sequence ID" value="PWI58083.1"/>
    <property type="molecule type" value="Genomic_DNA"/>
</dbReference>
<dbReference type="InterPro" id="IPR056174">
    <property type="entry name" value="SpoVR_N"/>
</dbReference>
<dbReference type="PANTHER" id="PTHR30029">
    <property type="entry name" value="STAGE V SPORULATION PROTEIN R"/>
    <property type="match status" value="1"/>
</dbReference>
<dbReference type="Pfam" id="PF04293">
    <property type="entry name" value="SpoVR"/>
    <property type="match status" value="1"/>
</dbReference>
<dbReference type="AlphaFoldDB" id="A0A2U3D9Z2"/>
<name>A0A2U3D9Z2_SULT2</name>
<dbReference type="PANTHER" id="PTHR30029:SF2">
    <property type="entry name" value="STAGE V SPORULATION PROTEIN R"/>
    <property type="match status" value="1"/>
</dbReference>
<evidence type="ECO:0000313" key="2">
    <source>
        <dbReference type="EMBL" id="PWI58083.1"/>
    </source>
</evidence>
<dbReference type="Proteomes" id="UP000245380">
    <property type="component" value="Unassembled WGS sequence"/>
</dbReference>
<gene>
    <name evidence="2" type="ORF">BM613_05300</name>
</gene>
<organism evidence="2 3">
    <name type="scientific">Sulfoacidibacillus thermotolerans</name>
    <name type="common">Acidibacillus sulfuroxidans</name>
    <dbReference type="NCBI Taxonomy" id="1765684"/>
    <lineage>
        <taxon>Bacteria</taxon>
        <taxon>Bacillati</taxon>
        <taxon>Bacillota</taxon>
        <taxon>Bacilli</taxon>
        <taxon>Bacillales</taxon>
        <taxon>Alicyclobacillaceae</taxon>
        <taxon>Sulfoacidibacillus</taxon>
    </lineage>
</organism>
<dbReference type="InterPro" id="IPR007390">
    <property type="entry name" value="Spore_V_R"/>
</dbReference>
<feature type="domain" description="SpoVR protein-like N-terminal" evidence="1">
    <location>
        <begin position="5"/>
        <end position="277"/>
    </location>
</feature>
<dbReference type="OrthoDB" id="9784270at2"/>
<reference evidence="2 3" key="1">
    <citation type="submission" date="2016-11" db="EMBL/GenBank/DDBJ databases">
        <title>Comparative genomics of Acidibacillus ferroxidans species.</title>
        <authorList>
            <person name="Oliveira G."/>
            <person name="Nunes G."/>
            <person name="Oliveira R."/>
            <person name="Araujo F."/>
            <person name="Salim A."/>
            <person name="Scholte L."/>
            <person name="Morais D."/>
            <person name="Nancucheo I."/>
            <person name="Johnson D.B."/>
            <person name="Grail B."/>
            <person name="Bittencourt J."/>
            <person name="Valadares R."/>
        </authorList>
    </citation>
    <scope>NUCLEOTIDE SEQUENCE [LARGE SCALE GENOMIC DNA]</scope>
    <source>
        <strain evidence="2 3">Y002</strain>
    </source>
</reference>
<accession>A0A2U3D9Z2</accession>
<proteinExistence type="predicted"/>
<sequence>MSPEEVRELERAIEEMTDIARRFGLDFYDMRFEIVPADVLYTFGAYQGMPTRFSHWSFGKAYHRMKLDYDLGLSRIYELVINSDPCYAFLLDSNSLVQNKLVSAHVLAHCDFFKNNALFAHTARNVVDSMAASAERFRAYEMEYGKEAVEQILDAALAIQEHVDASRTTLRRQRLRDQRRELAEKREFADPYADLFALDERLSGQETGAQTVNKSRKEVFAQADKDLVLFLITHSKILEDWQRDILTVIREEMLYFWPQVETKIMNEGWPSYRKSAIGVFVMHPDRARSKWELGL</sequence>
<protein>
    <recommendedName>
        <fullName evidence="1">SpoVR protein-like N-terminal domain-containing protein</fullName>
    </recommendedName>
</protein>